<gene>
    <name evidence="2" type="ORF">GCM10009681_47150</name>
</gene>
<evidence type="ECO:0000259" key="1">
    <source>
        <dbReference type="Pfam" id="PF01494"/>
    </source>
</evidence>
<organism evidence="2 3">
    <name type="scientific">Luedemannella helvata</name>
    <dbReference type="NCBI Taxonomy" id="349315"/>
    <lineage>
        <taxon>Bacteria</taxon>
        <taxon>Bacillati</taxon>
        <taxon>Actinomycetota</taxon>
        <taxon>Actinomycetes</taxon>
        <taxon>Micromonosporales</taxon>
        <taxon>Micromonosporaceae</taxon>
        <taxon>Luedemannella</taxon>
    </lineage>
</organism>
<dbReference type="RefSeq" id="WP_344086094.1">
    <property type="nucleotide sequence ID" value="NZ_BAAALS010000028.1"/>
</dbReference>
<dbReference type="InterPro" id="IPR036188">
    <property type="entry name" value="FAD/NAD-bd_sf"/>
</dbReference>
<sequence>MVAQSAQRTGHAVVVGASMAGLLAARVLTESFARVTVVDRDTLPDGPLARRGVPQARHAHGLLARGREILEDLFPGLTDDLVREHGAVACDAQRDVAWFNDGHLLCQEAADMIALSVSRPLLEWYVRTRLAAVPEVTIVTRAEALGLVADEGASTITGVRVREGGTESTLDADLVVDATGRSNRGPTWLKALGYAAPEEEKVDAGLTYVSSTYRRKPDDYDGAAVVVGMTTGNPRGGVVVGVENDRWMVTLMGMGDDVAPTDQAGYLAYAAGLPVPDLHGVIDDAEPVEEPHRMRLPASTWRRYDKLRRFPAGLVVVGDAMCALNPAYAQGMTTAAVEADALRTCLAAGREDLARRYFRAAAKIIAIPWSISVTADLRFPSVVGPRTGQVRFLNWYIGRLHRVAERDAAVGRAFLRVANLIDPPQKLFSPTIAVKVLRGRRPRRETVARVAGPEPA</sequence>
<evidence type="ECO:0000313" key="3">
    <source>
        <dbReference type="Proteomes" id="UP001500655"/>
    </source>
</evidence>
<keyword evidence="2" id="KW-0503">Monooxygenase</keyword>
<dbReference type="InterPro" id="IPR002938">
    <property type="entry name" value="FAD-bd"/>
</dbReference>
<accession>A0ABP4X4Y6</accession>
<evidence type="ECO:0000313" key="2">
    <source>
        <dbReference type="EMBL" id="GAA1770314.1"/>
    </source>
</evidence>
<proteinExistence type="predicted"/>
<comment type="caution">
    <text evidence="2">The sequence shown here is derived from an EMBL/GenBank/DDBJ whole genome shotgun (WGS) entry which is preliminary data.</text>
</comment>
<dbReference type="PANTHER" id="PTHR43422">
    <property type="entry name" value="THIAMINE THIAZOLE SYNTHASE"/>
    <property type="match status" value="1"/>
</dbReference>
<name>A0ABP4X4Y6_9ACTN</name>
<dbReference type="Pfam" id="PF01494">
    <property type="entry name" value="FAD_binding_3"/>
    <property type="match status" value="1"/>
</dbReference>
<reference evidence="3" key="1">
    <citation type="journal article" date="2019" name="Int. J. Syst. Evol. Microbiol.">
        <title>The Global Catalogue of Microorganisms (GCM) 10K type strain sequencing project: providing services to taxonomists for standard genome sequencing and annotation.</title>
        <authorList>
            <consortium name="The Broad Institute Genomics Platform"/>
            <consortium name="The Broad Institute Genome Sequencing Center for Infectious Disease"/>
            <person name="Wu L."/>
            <person name="Ma J."/>
        </authorList>
    </citation>
    <scope>NUCLEOTIDE SEQUENCE [LARGE SCALE GENOMIC DNA]</scope>
    <source>
        <strain evidence="3">JCM 13249</strain>
    </source>
</reference>
<dbReference type="Gene3D" id="3.50.50.60">
    <property type="entry name" value="FAD/NAD(P)-binding domain"/>
    <property type="match status" value="1"/>
</dbReference>
<feature type="domain" description="FAD-binding" evidence="1">
    <location>
        <begin position="12"/>
        <end position="348"/>
    </location>
</feature>
<dbReference type="EMBL" id="BAAALS010000028">
    <property type="protein sequence ID" value="GAA1770314.1"/>
    <property type="molecule type" value="Genomic_DNA"/>
</dbReference>
<protein>
    <submittedName>
        <fullName evidence="2">FAD-binding monooxygenase</fullName>
    </submittedName>
</protein>
<dbReference type="PANTHER" id="PTHR43422:SF3">
    <property type="entry name" value="THIAMINE THIAZOLE SYNTHASE"/>
    <property type="match status" value="1"/>
</dbReference>
<dbReference type="GO" id="GO:0004497">
    <property type="term" value="F:monooxygenase activity"/>
    <property type="evidence" value="ECO:0007669"/>
    <property type="project" value="UniProtKB-KW"/>
</dbReference>
<dbReference type="SUPFAM" id="SSF51905">
    <property type="entry name" value="FAD/NAD(P)-binding domain"/>
    <property type="match status" value="1"/>
</dbReference>
<keyword evidence="3" id="KW-1185">Reference proteome</keyword>
<dbReference type="Proteomes" id="UP001500655">
    <property type="component" value="Unassembled WGS sequence"/>
</dbReference>
<keyword evidence="2" id="KW-0560">Oxidoreductase</keyword>